<keyword evidence="3" id="KW-1185">Reference proteome</keyword>
<evidence type="ECO:0000313" key="3">
    <source>
        <dbReference type="Proteomes" id="UP001147747"/>
    </source>
</evidence>
<dbReference type="Proteomes" id="UP001147747">
    <property type="component" value="Unassembled WGS sequence"/>
</dbReference>
<name>A0A9X0BDY9_9EURO</name>
<evidence type="ECO:0000256" key="1">
    <source>
        <dbReference type="SAM" id="SignalP"/>
    </source>
</evidence>
<evidence type="ECO:0000313" key="2">
    <source>
        <dbReference type="EMBL" id="KAJ5413701.1"/>
    </source>
</evidence>
<sequence>MSTFLIIILILLGLLAVIAGASAMHSIVRPPSSNAIISEYPTEQRKYMEGVRLKTLQVLQAQASMIRGNQHDSSLYEV</sequence>
<dbReference type="RefSeq" id="XP_056493557.1">
    <property type="nucleotide sequence ID" value="XM_056624975.1"/>
</dbReference>
<feature type="chain" id="PRO_5040826822" evidence="1">
    <location>
        <begin position="24"/>
        <end position="78"/>
    </location>
</feature>
<dbReference type="EMBL" id="JAPZBU010000003">
    <property type="protein sequence ID" value="KAJ5413701.1"/>
    <property type="molecule type" value="Genomic_DNA"/>
</dbReference>
<reference evidence="2" key="1">
    <citation type="submission" date="2022-12" db="EMBL/GenBank/DDBJ databases">
        <authorList>
            <person name="Petersen C."/>
        </authorList>
    </citation>
    <scope>NUCLEOTIDE SEQUENCE</scope>
    <source>
        <strain evidence="2">IBT 29677</strain>
    </source>
</reference>
<dbReference type="GeneID" id="81363955"/>
<gene>
    <name evidence="2" type="ORF">N7509_000328</name>
</gene>
<comment type="caution">
    <text evidence="2">The sequence shown here is derived from an EMBL/GenBank/DDBJ whole genome shotgun (WGS) entry which is preliminary data.</text>
</comment>
<proteinExistence type="predicted"/>
<organism evidence="2 3">
    <name type="scientific">Penicillium cosmopolitanum</name>
    <dbReference type="NCBI Taxonomy" id="1131564"/>
    <lineage>
        <taxon>Eukaryota</taxon>
        <taxon>Fungi</taxon>
        <taxon>Dikarya</taxon>
        <taxon>Ascomycota</taxon>
        <taxon>Pezizomycotina</taxon>
        <taxon>Eurotiomycetes</taxon>
        <taxon>Eurotiomycetidae</taxon>
        <taxon>Eurotiales</taxon>
        <taxon>Aspergillaceae</taxon>
        <taxon>Penicillium</taxon>
    </lineage>
</organism>
<feature type="signal peptide" evidence="1">
    <location>
        <begin position="1"/>
        <end position="23"/>
    </location>
</feature>
<keyword evidence="1" id="KW-0732">Signal</keyword>
<dbReference type="AlphaFoldDB" id="A0A9X0BDY9"/>
<accession>A0A9X0BDY9</accession>
<protein>
    <submittedName>
        <fullName evidence="2">Uncharacterized protein</fullName>
    </submittedName>
</protein>
<reference evidence="2" key="2">
    <citation type="journal article" date="2023" name="IMA Fungus">
        <title>Comparative genomic study of the Penicillium genus elucidates a diverse pangenome and 15 lateral gene transfer events.</title>
        <authorList>
            <person name="Petersen C."/>
            <person name="Sorensen T."/>
            <person name="Nielsen M.R."/>
            <person name="Sondergaard T.E."/>
            <person name="Sorensen J.L."/>
            <person name="Fitzpatrick D.A."/>
            <person name="Frisvad J.C."/>
            <person name="Nielsen K.L."/>
        </authorList>
    </citation>
    <scope>NUCLEOTIDE SEQUENCE</scope>
    <source>
        <strain evidence="2">IBT 29677</strain>
    </source>
</reference>